<dbReference type="InterPro" id="IPR004360">
    <property type="entry name" value="Glyas_Fos-R_dOase_dom"/>
</dbReference>
<dbReference type="InterPro" id="IPR037523">
    <property type="entry name" value="VOC_core"/>
</dbReference>
<dbReference type="Proteomes" id="UP000241421">
    <property type="component" value="Unassembled WGS sequence"/>
</dbReference>
<feature type="domain" description="VOC" evidence="2">
    <location>
        <begin position="12"/>
        <end position="127"/>
    </location>
</feature>
<organism evidence="3 4">
    <name type="scientific">Massilia glaciei</name>
    <dbReference type="NCBI Taxonomy" id="1524097"/>
    <lineage>
        <taxon>Bacteria</taxon>
        <taxon>Pseudomonadati</taxon>
        <taxon>Pseudomonadota</taxon>
        <taxon>Betaproteobacteria</taxon>
        <taxon>Burkholderiales</taxon>
        <taxon>Oxalobacteraceae</taxon>
        <taxon>Telluria group</taxon>
        <taxon>Massilia</taxon>
    </lineage>
</organism>
<keyword evidence="4" id="KW-1185">Reference proteome</keyword>
<dbReference type="InterPro" id="IPR029068">
    <property type="entry name" value="Glyas_Bleomycin-R_OHBP_Dase"/>
</dbReference>
<dbReference type="GO" id="GO:0004462">
    <property type="term" value="F:lactoylglutathione lyase activity"/>
    <property type="evidence" value="ECO:0007669"/>
    <property type="project" value="InterPro"/>
</dbReference>
<evidence type="ECO:0000313" key="3">
    <source>
        <dbReference type="EMBL" id="PWF41529.1"/>
    </source>
</evidence>
<proteinExistence type="predicted"/>
<dbReference type="EMBL" id="PXWF02000310">
    <property type="protein sequence ID" value="PWF41529.1"/>
    <property type="molecule type" value="Genomic_DNA"/>
</dbReference>
<protein>
    <submittedName>
        <fullName evidence="3">VOC family protein</fullName>
    </submittedName>
</protein>
<name>A0A2U2HE13_9BURK</name>
<evidence type="ECO:0000259" key="2">
    <source>
        <dbReference type="PROSITE" id="PS51819"/>
    </source>
</evidence>
<comment type="caution">
    <text evidence="3">The sequence shown here is derived from an EMBL/GenBank/DDBJ whole genome shotgun (WGS) entry which is preliminary data.</text>
</comment>
<sequence length="130" mass="14283">MNETTTDFGLNLIGQIAVPVADIERAVAFYRDVLGMRFLFKAPPSLGFFDCGGVRLMLDVGAKTQMGNHSSVIYYKVADIAAAGAALKSRGVVFESEPHLVAKMPDHALWMGFFRDPDQNLLAIMCELRD</sequence>
<dbReference type="AlphaFoldDB" id="A0A2U2HE13"/>
<gene>
    <name evidence="3" type="ORF">C7C56_024150</name>
</gene>
<accession>A0A2U2HE13</accession>
<dbReference type="Pfam" id="PF00903">
    <property type="entry name" value="Glyoxalase"/>
    <property type="match status" value="1"/>
</dbReference>
<dbReference type="PROSITE" id="PS00934">
    <property type="entry name" value="GLYOXALASE_I_1"/>
    <property type="match status" value="1"/>
</dbReference>
<reference evidence="3 4" key="1">
    <citation type="submission" date="2018-04" db="EMBL/GenBank/DDBJ databases">
        <title>Massilia violaceinigra sp. nov., a novel purple-pigmented bacterium isolated from Tianshan glacier, Xinjiang, China.</title>
        <authorList>
            <person name="Wang H."/>
        </authorList>
    </citation>
    <scope>NUCLEOTIDE SEQUENCE [LARGE SCALE GENOMIC DNA]</scope>
    <source>
        <strain evidence="3 4">B448-2</strain>
    </source>
</reference>
<dbReference type="GO" id="GO:0046872">
    <property type="term" value="F:metal ion binding"/>
    <property type="evidence" value="ECO:0007669"/>
    <property type="project" value="UniProtKB-KW"/>
</dbReference>
<keyword evidence="1" id="KW-0479">Metal-binding</keyword>
<evidence type="ECO:0000256" key="1">
    <source>
        <dbReference type="ARBA" id="ARBA00022723"/>
    </source>
</evidence>
<dbReference type="RefSeq" id="WP_106759977.1">
    <property type="nucleotide sequence ID" value="NZ_PXWF02000310.1"/>
</dbReference>
<dbReference type="InterPro" id="IPR018146">
    <property type="entry name" value="Glyoxalase_1_CS"/>
</dbReference>
<dbReference type="Gene3D" id="3.10.180.10">
    <property type="entry name" value="2,3-Dihydroxybiphenyl 1,2-Dioxygenase, domain 1"/>
    <property type="match status" value="1"/>
</dbReference>
<dbReference type="OrthoDB" id="9804907at2"/>
<dbReference type="SUPFAM" id="SSF54593">
    <property type="entry name" value="Glyoxalase/Bleomycin resistance protein/Dihydroxybiphenyl dioxygenase"/>
    <property type="match status" value="1"/>
</dbReference>
<dbReference type="CDD" id="cd06587">
    <property type="entry name" value="VOC"/>
    <property type="match status" value="1"/>
</dbReference>
<evidence type="ECO:0000313" key="4">
    <source>
        <dbReference type="Proteomes" id="UP000241421"/>
    </source>
</evidence>
<dbReference type="PROSITE" id="PS51819">
    <property type="entry name" value="VOC"/>
    <property type="match status" value="1"/>
</dbReference>